<dbReference type="Pfam" id="PF05380">
    <property type="entry name" value="Peptidase_A17"/>
    <property type="match status" value="1"/>
</dbReference>
<dbReference type="SUPFAM" id="SSF56672">
    <property type="entry name" value="DNA/RNA polymerases"/>
    <property type="match status" value="1"/>
</dbReference>
<name>A0A1I7WWU7_HETBA</name>
<dbReference type="InterPro" id="IPR043502">
    <property type="entry name" value="DNA/RNA_pol_sf"/>
</dbReference>
<feature type="domain" description="Integrase catalytic" evidence="3">
    <location>
        <begin position="1092"/>
        <end position="1271"/>
    </location>
</feature>
<dbReference type="Pfam" id="PF17921">
    <property type="entry name" value="Integrase_H2C2"/>
    <property type="match status" value="1"/>
</dbReference>
<reference evidence="5" key="1">
    <citation type="submission" date="2016-11" db="UniProtKB">
        <authorList>
            <consortium name="WormBaseParasite"/>
        </authorList>
    </citation>
    <scope>IDENTIFICATION</scope>
</reference>
<dbReference type="InterPro" id="IPR036397">
    <property type="entry name" value="RNaseH_sf"/>
</dbReference>
<dbReference type="SUPFAM" id="SSF53098">
    <property type="entry name" value="Ribonuclease H-like"/>
    <property type="match status" value="1"/>
</dbReference>
<evidence type="ECO:0000256" key="1">
    <source>
        <dbReference type="SAM" id="MobiDB-lite"/>
    </source>
</evidence>
<dbReference type="PROSITE" id="PS50994">
    <property type="entry name" value="INTEGRASE"/>
    <property type="match status" value="1"/>
</dbReference>
<dbReference type="Pfam" id="PF05585">
    <property type="entry name" value="DUF1758"/>
    <property type="match status" value="1"/>
</dbReference>
<evidence type="ECO:0000313" key="4">
    <source>
        <dbReference type="Proteomes" id="UP000095283"/>
    </source>
</evidence>
<evidence type="ECO:0000313" key="5">
    <source>
        <dbReference type="WBParaSite" id="Hba_09655"/>
    </source>
</evidence>
<dbReference type="PANTHER" id="PTHR47331:SF4">
    <property type="entry name" value="PEPTIDASE S1 DOMAIN-CONTAINING PROTEIN"/>
    <property type="match status" value="1"/>
</dbReference>
<protein>
    <submittedName>
        <fullName evidence="5">Integrase catalytic domain-containing protein</fullName>
    </submittedName>
</protein>
<sequence length="2125" mass="244396">MMKVIPRIHIREILKQEATVDRIYEDNKPILYNNRFKNNHFNFRSNFDHSSTNKNDESILPSSTFAAANAIQKDNISTNKNCAYCLNNNHLSTNCEKYSTPEIRKKRSIELQLCFNCLGSHNYRECRSKKTCRICKRKHHTSLCFTSIEQTTHKPLLFNDHTYGSKKGHASQKMRTTQVSFAPTTSDEHCPTRTNNCFSGTVIHNNTNFSSSPSITSSIETLLMCAYITVSNPNDIEQCVNVLAFFDTGSNRSYISSDLANTLKLSSLNIGQLQINTFANKSPTLLNTSTHSLAIHFNNNTSHNINVSSVDNMTSHLRFVSINNENIASIKKQFALKLPPSHVKPSILIGSDYMWDILDGYSYSVLPSGFLLLETKIGYLLTGKGRLSHINNNVVSNYTTIEQPNKDFNSLLENFWKLESIGVIDKPELSDDEEITKSNNRYVVKWPWKSSNPKLPDNLALCISRLHSVIKKLHNDNELLQKYDAIIKEQLSLEIIEQYQISICKKFAFLQINLAPPDREVTRFLWLKDITKPPTLTNIITYRFTRVPFGIISSPFLLAATKNDTLIAHNLWRNLYVDNAFMAAKNTEEAKVFYEKSRKLFTEASMNLREFISNDKEFNEFLKNKGHDIQENSKILGIKWNTSSDTLQFHLPSFNTSTLSKRTILKYIASIYDPLGLISPILVLPKLFLQKLWKSSLAWDDSLPNDLNNEWTNLVKDWKDQNPIIDRLILIHDSDITQLHCFVDASGHTYGAVAYLRWLNLRTNIINTKLIFAKNRLCPIQGMTIPKLELMAILIGARIVNFLHEQLDIPLSQTHLWSDSSCALQWLTSTKDISNFVKNRIVEIKDNSNITFFLNCNLWWEGPPWLRQVEEQWPNNINIHTPIILKESDNVTEEAQTHTATINNNFTFIDPQRYSSFSSMITVICYILFFIFKCANKNQLDIVKTLHNYYCDLPITAKTRKIATLYAFKFSQESNPPSEEEIKQFRLQRDELGIWRCHSRLDLKNSPYESTFPIFLNKSCHITNLFILHIHNNLAHSGPNATIANLRQLVWVPQARTTVKRCIRKLCMACRRTLAKPYPLPSMPPYPHFRINKSRPFSHIGVDYMGPLSFKKNDSKLGKVWICLITCLTTRAIHCDVVFSLTAEAFLHIIRRFISRRGLPQYILSDNGSQFQLASKALLTPSLSDYCATKGIEWKFITELAPWQGGIYERLIGIFKQSFRRAVGRRLLKIDDLISTTYEIEAIVNSRPLTYYQEDTSFKPLRPIDFILPSNSCISSPTILYDEDEDYLPRNNSRHSLLKTWSQSQICSNNFWNIWKNEYLNSLREINRFEHKLPRSVTDNTPRVNDIVILRNDNIPRVHWKLAKICELPKNDTIRSARVLLPNGKILNRAINFLYPLEIQDSFENSKNETSHTEMPTTKRSNNLNSNTILHHNLRRSKRIAIMPPKSYVYFIYFLSIISTIVNAASKCDYNSTSLSLVHLQECATTGIGIYSTSNGFYCFRNLTCTDGTFLRLKNNKHSCGFPCECPKWASHCSTYTGKKIEQTKQLVTDFKLILHKVAPIFCSEFTNTNKCNPSLTSKTFYQIQLYDFSIHLLHDIHLKISDTDILDEPICLGNDTTVTGTSRYCQNFPCTNNSKKFCYYPQTPITYIILQNYTIPVKAWGVTTRSFYDFENTPHTHYCTECSFICLINGSLLIQRPPIHKLTIDICTSNSIHHNFCQIINDTYLTAFDIPQELLTNDHKINLKIWNNGILIYENTKTCLSIDLCKNIDCTFCVRYILQCTSKLDIFMGLLLIWICLLFITTIFNILITILKLTYFLKFILQTILQIPFYFLKLISYICTRKRVTTSTKRRFRTSQRSIKHNKLLPFKFTLTILITLIHTSNECTEVSSIQADTTSCIITSSDSIECIYDSSSLITVTPNGQTICLSLLDTNKQVIGSLHITIPSIQLICRHKSHFFTRDHKFLYPSIKRCKLMGSCSKDYCEKLKPHDRIAEFSNEINNKNGFSYCMESCGCFACGCFICTPACLFYRIIPEYVSTKIYEIFSCSTFDTKINTSITLTTNNHQSESNTVILSPSHIARWNNISINIVSTSLPNIPILGYSFLRNIHSNQIRLLTINPAGQPQN</sequence>
<keyword evidence="2" id="KW-1133">Transmembrane helix</keyword>
<dbReference type="InterPro" id="IPR040676">
    <property type="entry name" value="DUF5641"/>
</dbReference>
<feature type="region of interest" description="Disordered" evidence="1">
    <location>
        <begin position="1406"/>
        <end position="1425"/>
    </location>
</feature>
<feature type="transmembrane region" description="Helical" evidence="2">
    <location>
        <begin position="1787"/>
        <end position="1809"/>
    </location>
</feature>
<dbReference type="InterPro" id="IPR008042">
    <property type="entry name" value="Retrotrans_Pao"/>
</dbReference>
<dbReference type="Gene3D" id="3.30.420.10">
    <property type="entry name" value="Ribonuclease H-like superfamily/Ribonuclease H"/>
    <property type="match status" value="1"/>
</dbReference>
<dbReference type="InterPro" id="IPR041588">
    <property type="entry name" value="Integrase_H2C2"/>
</dbReference>
<dbReference type="InterPro" id="IPR008737">
    <property type="entry name" value="DUF1758"/>
</dbReference>
<organism evidence="4 5">
    <name type="scientific">Heterorhabditis bacteriophora</name>
    <name type="common">Entomopathogenic nematode worm</name>
    <dbReference type="NCBI Taxonomy" id="37862"/>
    <lineage>
        <taxon>Eukaryota</taxon>
        <taxon>Metazoa</taxon>
        <taxon>Ecdysozoa</taxon>
        <taxon>Nematoda</taxon>
        <taxon>Chromadorea</taxon>
        <taxon>Rhabditida</taxon>
        <taxon>Rhabditina</taxon>
        <taxon>Rhabditomorpha</taxon>
        <taxon>Strongyloidea</taxon>
        <taxon>Heterorhabditidae</taxon>
        <taxon>Heterorhabditis</taxon>
    </lineage>
</organism>
<dbReference type="Pfam" id="PF07245">
    <property type="entry name" value="Phlebovirus_G2"/>
    <property type="match status" value="1"/>
</dbReference>
<feature type="transmembrane region" description="Helical" evidence="2">
    <location>
        <begin position="1816"/>
        <end position="1833"/>
    </location>
</feature>
<keyword evidence="4" id="KW-1185">Reference proteome</keyword>
<dbReference type="Gene3D" id="2.60.98.50">
    <property type="match status" value="1"/>
</dbReference>
<keyword evidence="2" id="KW-0472">Membrane</keyword>
<dbReference type="Pfam" id="PF00665">
    <property type="entry name" value="rve"/>
    <property type="match status" value="1"/>
</dbReference>
<dbReference type="PANTHER" id="PTHR47331">
    <property type="entry name" value="PHD-TYPE DOMAIN-CONTAINING PROTEIN"/>
    <property type="match status" value="1"/>
</dbReference>
<dbReference type="GO" id="GO:0015074">
    <property type="term" value="P:DNA integration"/>
    <property type="evidence" value="ECO:0007669"/>
    <property type="project" value="InterPro"/>
</dbReference>
<dbReference type="InterPro" id="IPR009878">
    <property type="entry name" value="Phlebovirus_G2_fusion"/>
</dbReference>
<accession>A0A1I7WWU7</accession>
<proteinExistence type="predicted"/>
<evidence type="ECO:0000259" key="3">
    <source>
        <dbReference type="PROSITE" id="PS50994"/>
    </source>
</evidence>
<dbReference type="InterPro" id="IPR001584">
    <property type="entry name" value="Integrase_cat-core"/>
</dbReference>
<dbReference type="InterPro" id="IPR012337">
    <property type="entry name" value="RNaseH-like_sf"/>
</dbReference>
<dbReference type="GO" id="GO:0003676">
    <property type="term" value="F:nucleic acid binding"/>
    <property type="evidence" value="ECO:0007669"/>
    <property type="project" value="InterPro"/>
</dbReference>
<dbReference type="Pfam" id="PF18701">
    <property type="entry name" value="DUF5641"/>
    <property type="match status" value="1"/>
</dbReference>
<dbReference type="Proteomes" id="UP000095283">
    <property type="component" value="Unplaced"/>
</dbReference>
<dbReference type="WBParaSite" id="Hba_09655">
    <property type="protein sequence ID" value="Hba_09655"/>
    <property type="gene ID" value="Hba_09655"/>
</dbReference>
<evidence type="ECO:0000256" key="2">
    <source>
        <dbReference type="SAM" id="Phobius"/>
    </source>
</evidence>
<feature type="compositionally biased region" description="Polar residues" evidence="1">
    <location>
        <begin position="1413"/>
        <end position="1425"/>
    </location>
</feature>
<keyword evidence="2" id="KW-0812">Transmembrane</keyword>
<dbReference type="GO" id="GO:0042575">
    <property type="term" value="C:DNA polymerase complex"/>
    <property type="evidence" value="ECO:0007669"/>
    <property type="project" value="UniProtKB-ARBA"/>
</dbReference>